<dbReference type="PANTHER" id="PTHR43441">
    <property type="entry name" value="RIBOSOMAL-PROTEIN-SERINE ACETYLTRANSFERASE"/>
    <property type="match status" value="1"/>
</dbReference>
<reference evidence="2 3" key="1">
    <citation type="submission" date="2016-10" db="EMBL/GenBank/DDBJ databases">
        <authorList>
            <person name="de Groot N.N."/>
        </authorList>
    </citation>
    <scope>NUCLEOTIDE SEQUENCE [LARGE SCALE GENOMIC DNA]</scope>
    <source>
        <strain evidence="2 3">CGMCC 1.6134</strain>
    </source>
</reference>
<keyword evidence="2" id="KW-0808">Transferase</keyword>
<sequence>MFLYQMNESTTLKMLDRNDTEALFSLTRKYAEELKTWLPWVEHTTTPADTKAFIRSAMQQFADGNGWQAGIWYDGELAGVIGFHYIDEVNRAASIGYWIAPPFEKRGLVTTSCRALLAHAFDELDLHRVEIKAAKANEKSRAVPARLGFQEEGRLRGAERVNGTYLDVIVYSMLQEEWKRRG</sequence>
<dbReference type="InterPro" id="IPR016181">
    <property type="entry name" value="Acyl_CoA_acyltransferase"/>
</dbReference>
<name>A0A1I4HTK3_9BACI</name>
<dbReference type="InterPro" id="IPR051908">
    <property type="entry name" value="Ribosomal_N-acetyltransferase"/>
</dbReference>
<dbReference type="GO" id="GO:1990189">
    <property type="term" value="F:protein N-terminal-serine acetyltransferase activity"/>
    <property type="evidence" value="ECO:0007669"/>
    <property type="project" value="TreeGrafter"/>
</dbReference>
<protein>
    <submittedName>
        <fullName evidence="2">Ribosomal-protein-serine acetyltransferase</fullName>
    </submittedName>
</protein>
<dbReference type="AlphaFoldDB" id="A0A1I4HTK3"/>
<dbReference type="RefSeq" id="WP_090924992.1">
    <property type="nucleotide sequence ID" value="NZ_FOTY01000001.1"/>
</dbReference>
<dbReference type="Pfam" id="PF13302">
    <property type="entry name" value="Acetyltransf_3"/>
    <property type="match status" value="1"/>
</dbReference>
<accession>A0A1I4HTK3</accession>
<proteinExistence type="predicted"/>
<dbReference type="Proteomes" id="UP000199668">
    <property type="component" value="Unassembled WGS sequence"/>
</dbReference>
<evidence type="ECO:0000313" key="3">
    <source>
        <dbReference type="Proteomes" id="UP000199668"/>
    </source>
</evidence>
<dbReference type="EMBL" id="FOTY01000001">
    <property type="protein sequence ID" value="SFL45394.1"/>
    <property type="molecule type" value="Genomic_DNA"/>
</dbReference>
<dbReference type="GO" id="GO:0008999">
    <property type="term" value="F:protein-N-terminal-alanine acetyltransferase activity"/>
    <property type="evidence" value="ECO:0007669"/>
    <property type="project" value="TreeGrafter"/>
</dbReference>
<dbReference type="PANTHER" id="PTHR43441:SF12">
    <property type="entry name" value="RIBOSOMAL N-ACETYLTRANSFERASE YDAF-RELATED"/>
    <property type="match status" value="1"/>
</dbReference>
<organism evidence="2 3">
    <name type="scientific">Salibacterium qingdaonense</name>
    <dbReference type="NCBI Taxonomy" id="266892"/>
    <lineage>
        <taxon>Bacteria</taxon>
        <taxon>Bacillati</taxon>
        <taxon>Bacillota</taxon>
        <taxon>Bacilli</taxon>
        <taxon>Bacillales</taxon>
        <taxon>Bacillaceae</taxon>
    </lineage>
</organism>
<dbReference type="OrthoDB" id="9784707at2"/>
<dbReference type="SUPFAM" id="SSF55729">
    <property type="entry name" value="Acyl-CoA N-acyltransferases (Nat)"/>
    <property type="match status" value="1"/>
</dbReference>
<dbReference type="Gene3D" id="3.40.630.30">
    <property type="match status" value="1"/>
</dbReference>
<dbReference type="GO" id="GO:0005737">
    <property type="term" value="C:cytoplasm"/>
    <property type="evidence" value="ECO:0007669"/>
    <property type="project" value="TreeGrafter"/>
</dbReference>
<evidence type="ECO:0000313" key="2">
    <source>
        <dbReference type="EMBL" id="SFL45394.1"/>
    </source>
</evidence>
<dbReference type="PROSITE" id="PS51186">
    <property type="entry name" value="GNAT"/>
    <property type="match status" value="1"/>
</dbReference>
<dbReference type="STRING" id="266892.SAMN04488054_1013"/>
<dbReference type="InterPro" id="IPR000182">
    <property type="entry name" value="GNAT_dom"/>
</dbReference>
<evidence type="ECO:0000259" key="1">
    <source>
        <dbReference type="PROSITE" id="PS51186"/>
    </source>
</evidence>
<keyword evidence="3" id="KW-1185">Reference proteome</keyword>
<feature type="domain" description="N-acetyltransferase" evidence="1">
    <location>
        <begin position="25"/>
        <end position="176"/>
    </location>
</feature>
<gene>
    <name evidence="2" type="ORF">SAMN04488054_1013</name>
</gene>